<organism evidence="1 2">
    <name type="scientific">Nicotiana tabacum</name>
    <name type="common">Common tobacco</name>
    <dbReference type="NCBI Taxonomy" id="4097"/>
    <lineage>
        <taxon>Eukaryota</taxon>
        <taxon>Viridiplantae</taxon>
        <taxon>Streptophyta</taxon>
        <taxon>Embryophyta</taxon>
        <taxon>Tracheophyta</taxon>
        <taxon>Spermatophyta</taxon>
        <taxon>Magnoliopsida</taxon>
        <taxon>eudicotyledons</taxon>
        <taxon>Gunneridae</taxon>
        <taxon>Pentapetalae</taxon>
        <taxon>asterids</taxon>
        <taxon>lamiids</taxon>
        <taxon>Solanales</taxon>
        <taxon>Solanaceae</taxon>
        <taxon>Nicotianoideae</taxon>
        <taxon>Nicotianeae</taxon>
        <taxon>Nicotiana</taxon>
    </lineage>
</organism>
<reference evidence="1" key="1">
    <citation type="journal article" date="2014" name="Nat. Commun.">
        <title>The tobacco genome sequence and its comparison with those of tomato and potato.</title>
        <authorList>
            <person name="Sierro N."/>
            <person name="Battey J.N."/>
            <person name="Ouadi S."/>
            <person name="Bakaher N."/>
            <person name="Bovet L."/>
            <person name="Willig A."/>
            <person name="Goepfert S."/>
            <person name="Peitsch M.C."/>
            <person name="Ivanov N.V."/>
        </authorList>
    </citation>
    <scope>NUCLEOTIDE SEQUENCE [LARGE SCALE GENOMIC DNA]</scope>
</reference>
<proteinExistence type="predicted"/>
<gene>
    <name evidence="2" type="primary">LOC107787816</name>
</gene>
<accession>A0AC58TW77</accession>
<reference evidence="2" key="2">
    <citation type="submission" date="2025-08" db="UniProtKB">
        <authorList>
            <consortium name="RefSeq"/>
        </authorList>
    </citation>
    <scope>IDENTIFICATION</scope>
    <source>
        <tissue evidence="2">Leaf</tissue>
    </source>
</reference>
<dbReference type="RefSeq" id="XP_075101490.1">
    <property type="nucleotide sequence ID" value="XM_075245389.1"/>
</dbReference>
<name>A0AC58TW77_TOBAC</name>
<protein>
    <submittedName>
        <fullName evidence="2">Uncharacterized protein LOC107787816 isoform X1</fullName>
    </submittedName>
</protein>
<evidence type="ECO:0000313" key="2">
    <source>
        <dbReference type="RefSeq" id="XP_075101490.1"/>
    </source>
</evidence>
<dbReference type="Proteomes" id="UP000790787">
    <property type="component" value="Chromosome 23"/>
</dbReference>
<evidence type="ECO:0000313" key="1">
    <source>
        <dbReference type="Proteomes" id="UP000790787"/>
    </source>
</evidence>
<sequence>MYLSKTTTNEADNYIPWLAFKSMHHISLICEQLVNRSSIDHPPIPTLGLKSIICCMGYMSGVIYCYVRNRSTGTGQRKTILLQENGLRGNQLDQSKQVYLLHGNIKANMCTSCMETLRVEYDIVGPDEDTQVPQVVGNETGLAKCRNEKRKWKESERGTIVHC</sequence>
<keyword evidence="1" id="KW-1185">Reference proteome</keyword>